<dbReference type="InterPro" id="IPR006076">
    <property type="entry name" value="FAD-dep_OxRdtase"/>
</dbReference>
<proteinExistence type="inferred from homology"/>
<comment type="similarity">
    <text evidence="2">Belongs to the MSOX/MTOX family.</text>
</comment>
<evidence type="ECO:0000256" key="1">
    <source>
        <dbReference type="ARBA" id="ARBA00001974"/>
    </source>
</evidence>
<comment type="cofactor">
    <cofactor evidence="1">
        <name>FAD</name>
        <dbReference type="ChEBI" id="CHEBI:57692"/>
    </cofactor>
</comment>
<protein>
    <recommendedName>
        <fullName evidence="6">FAD dependent oxidoreductase domain-containing protein</fullName>
    </recommendedName>
</protein>
<feature type="domain" description="FAD dependent oxidoreductase" evidence="6">
    <location>
        <begin position="46"/>
        <end position="431"/>
    </location>
</feature>
<sequence length="456" mass="48723">MSYGLGVAITNTSMKQSKHSNFSCVNSLTNKSGGGGGASSSSKNFDVAVVGRGLCGAAAARHLAKAGVRVALVGPLEQAARSKGVFGAHHDEGRITRKTDPDDVWALLAVRSIDRYDEIKRESGGVQFYEEVGHLAVAPRDSDTVRERVGNARALDVQCERMQSESTAFKENFPYLDIPPQYDDVYERAESGFVSARELVQAQALAAQAHGASLVEEEVVGVHRDQEGGGFVVQTPSHSLRSQKVLVAVGASSNRGNLLPGGPNGEQVRLALSTRTAQTVHFVLNSHDEHRLRNMPSIIYKDDHCWAYLLPPIKYPDGSVRLKLGGALMRGAQATSEHLEPGKRELVTHDDIVAWYKSGGEATAAEEMAALLNQLIPGLQPLGQINDSCATTHTPTGRPFVGAIGSDGLFVCTGGNGLAAKSSDEIGRLAALCVLEGWPQGEVALRREDFLPIVLD</sequence>
<evidence type="ECO:0000256" key="2">
    <source>
        <dbReference type="ARBA" id="ARBA00010989"/>
    </source>
</evidence>
<evidence type="ECO:0000259" key="6">
    <source>
        <dbReference type="Pfam" id="PF01266"/>
    </source>
</evidence>
<gene>
    <name evidence="7" type="ORF">PPROV_000642200</name>
</gene>
<dbReference type="Gene3D" id="3.50.50.60">
    <property type="entry name" value="FAD/NAD(P)-binding domain"/>
    <property type="match status" value="1"/>
</dbReference>
<evidence type="ECO:0000256" key="3">
    <source>
        <dbReference type="ARBA" id="ARBA00022630"/>
    </source>
</evidence>
<reference evidence="7" key="1">
    <citation type="submission" date="2020-10" db="EMBL/GenBank/DDBJ databases">
        <title>Unveiling of a novel bifunctional photoreceptor, Dualchrome1, isolated from a cosmopolitan green alga.</title>
        <authorList>
            <person name="Suzuki S."/>
            <person name="Kawachi M."/>
        </authorList>
    </citation>
    <scope>NUCLEOTIDE SEQUENCE</scope>
    <source>
        <strain evidence="7">NIES 2893</strain>
    </source>
</reference>
<comment type="caution">
    <text evidence="7">The sequence shown here is derived from an EMBL/GenBank/DDBJ whole genome shotgun (WGS) entry which is preliminary data.</text>
</comment>
<dbReference type="InterPro" id="IPR045170">
    <property type="entry name" value="MTOX"/>
</dbReference>
<keyword evidence="3" id="KW-0285">Flavoprotein</keyword>
<dbReference type="GO" id="GO:0008115">
    <property type="term" value="F:sarcosine oxidase activity"/>
    <property type="evidence" value="ECO:0007669"/>
    <property type="project" value="TreeGrafter"/>
</dbReference>
<keyword evidence="4" id="KW-0274">FAD</keyword>
<organism evidence="7 8">
    <name type="scientific">Pycnococcus provasolii</name>
    <dbReference type="NCBI Taxonomy" id="41880"/>
    <lineage>
        <taxon>Eukaryota</taxon>
        <taxon>Viridiplantae</taxon>
        <taxon>Chlorophyta</taxon>
        <taxon>Pseudoscourfieldiophyceae</taxon>
        <taxon>Pseudoscourfieldiales</taxon>
        <taxon>Pycnococcaceae</taxon>
        <taxon>Pycnococcus</taxon>
    </lineage>
</organism>
<dbReference type="PANTHER" id="PTHR10961:SF10">
    <property type="entry name" value="FAD DEPENDENT OXIDOREDUCTASE DOMAIN-CONTAINING PROTEIN"/>
    <property type="match status" value="1"/>
</dbReference>
<dbReference type="OrthoDB" id="424974at2759"/>
<evidence type="ECO:0000256" key="4">
    <source>
        <dbReference type="ARBA" id="ARBA00022827"/>
    </source>
</evidence>
<evidence type="ECO:0000313" key="7">
    <source>
        <dbReference type="EMBL" id="GHP07680.1"/>
    </source>
</evidence>
<dbReference type="Proteomes" id="UP000660262">
    <property type="component" value="Unassembled WGS sequence"/>
</dbReference>
<keyword evidence="5" id="KW-0560">Oxidoreductase</keyword>
<evidence type="ECO:0000256" key="5">
    <source>
        <dbReference type="ARBA" id="ARBA00023002"/>
    </source>
</evidence>
<name>A0A830HPF4_9CHLO</name>
<accession>A0A830HPF4</accession>
<dbReference type="SUPFAM" id="SSF51905">
    <property type="entry name" value="FAD/NAD(P)-binding domain"/>
    <property type="match status" value="1"/>
</dbReference>
<dbReference type="PANTHER" id="PTHR10961">
    <property type="entry name" value="PEROXISOMAL SARCOSINE OXIDASE"/>
    <property type="match status" value="1"/>
</dbReference>
<keyword evidence="8" id="KW-1185">Reference proteome</keyword>
<dbReference type="GO" id="GO:0050660">
    <property type="term" value="F:flavin adenine dinucleotide binding"/>
    <property type="evidence" value="ECO:0007669"/>
    <property type="project" value="InterPro"/>
</dbReference>
<dbReference type="Pfam" id="PF01266">
    <property type="entry name" value="DAO"/>
    <property type="match status" value="1"/>
</dbReference>
<dbReference type="AlphaFoldDB" id="A0A830HPF4"/>
<dbReference type="EMBL" id="BNJQ01000017">
    <property type="protein sequence ID" value="GHP07680.1"/>
    <property type="molecule type" value="Genomic_DNA"/>
</dbReference>
<evidence type="ECO:0000313" key="8">
    <source>
        <dbReference type="Proteomes" id="UP000660262"/>
    </source>
</evidence>
<dbReference type="Gene3D" id="3.30.9.10">
    <property type="entry name" value="D-Amino Acid Oxidase, subunit A, domain 2"/>
    <property type="match status" value="1"/>
</dbReference>
<dbReference type="InterPro" id="IPR036188">
    <property type="entry name" value="FAD/NAD-bd_sf"/>
</dbReference>